<dbReference type="Proteomes" id="UP000678228">
    <property type="component" value="Unassembled WGS sequence"/>
</dbReference>
<feature type="compositionally biased region" description="Polar residues" evidence="3">
    <location>
        <begin position="273"/>
        <end position="284"/>
    </location>
</feature>
<dbReference type="Pfam" id="PF01551">
    <property type="entry name" value="Peptidase_M23"/>
    <property type="match status" value="1"/>
</dbReference>
<comment type="caution">
    <text evidence="7">The sequence shown here is derived from an EMBL/GenBank/DDBJ whole genome shotgun (WGS) entry which is preliminary data.</text>
</comment>
<dbReference type="InterPro" id="IPR016047">
    <property type="entry name" value="M23ase_b-sheet_dom"/>
</dbReference>
<feature type="region of interest" description="Disordered" evidence="3">
    <location>
        <begin position="259"/>
        <end position="298"/>
    </location>
</feature>
<gene>
    <name evidence="7" type="ORF">J7W16_02575</name>
</gene>
<organism evidence="7 8">
    <name type="scientific">Halalkalibacter suaedae</name>
    <dbReference type="NCBI Taxonomy" id="2822140"/>
    <lineage>
        <taxon>Bacteria</taxon>
        <taxon>Bacillati</taxon>
        <taxon>Bacillota</taxon>
        <taxon>Bacilli</taxon>
        <taxon>Bacillales</taxon>
        <taxon>Bacillaceae</taxon>
        <taxon>Halalkalibacter</taxon>
    </lineage>
</organism>
<feature type="coiled-coil region" evidence="2">
    <location>
        <begin position="30"/>
        <end position="120"/>
    </location>
</feature>
<evidence type="ECO:0000313" key="8">
    <source>
        <dbReference type="Proteomes" id="UP000678228"/>
    </source>
</evidence>
<feature type="domain" description="M23ase beta-sheet core" evidence="5">
    <location>
        <begin position="316"/>
        <end position="413"/>
    </location>
</feature>
<dbReference type="PANTHER" id="PTHR21666:SF270">
    <property type="entry name" value="MUREIN HYDROLASE ACTIVATOR ENVC"/>
    <property type="match status" value="1"/>
</dbReference>
<sequence length="428" mass="47478">MKRKIWLTAIAILITSASFGGNFTNNALANSELQEQISEVEGERAEKQGEAEKTQAELEKIDAEKQELNDEIKRIDHETALTNQQVREKRDEISTVQKEIETLQEEIIILEERIAKRDELLKERARTMYQTGGSVDYLEVILGAKTFSDFVSRVSALSVIAQQDRDILDKHISDQEQLAEAKAQVEQELVNLESHLAELEELMATLETQRQEKGKVMADLQAKEDDLHAELGELEDADEILRSQEAALKSELAAYEERMKREAEARKASESAQPSTTSRGSNEVHSAPEATGSGFIRPATGRMSSGFGYRSFDNGMHYGIDIGKNGRSGDVPIVAVADGTVIRSYYSSSYGNTVLIAHVVDGRSITTLYAHLERRDVSTGQRVSQGERIGLMGNTGQSFGAHLHFEVHEGGWNGAKSNAVDPLKYIPR</sequence>
<evidence type="ECO:0000256" key="2">
    <source>
        <dbReference type="SAM" id="Coils"/>
    </source>
</evidence>
<evidence type="ECO:0000256" key="3">
    <source>
        <dbReference type="SAM" id="MobiDB-lite"/>
    </source>
</evidence>
<keyword evidence="1 4" id="KW-0732">Signal</keyword>
<reference evidence="7" key="1">
    <citation type="submission" date="2021-03" db="EMBL/GenBank/DDBJ databases">
        <title>Bacillus suaedae sp. nov., isolated from Suaeda aralocaspica.</title>
        <authorList>
            <person name="Lei R.F.R."/>
        </authorList>
    </citation>
    <scope>NUCLEOTIDE SEQUENCE</scope>
    <source>
        <strain evidence="7">YZJH907-2</strain>
    </source>
</reference>
<dbReference type="EMBL" id="JAGKSQ010000001">
    <property type="protein sequence ID" value="MBP3950002.1"/>
    <property type="molecule type" value="Genomic_DNA"/>
</dbReference>
<accession>A0A940WT84</accession>
<dbReference type="CDD" id="cd12797">
    <property type="entry name" value="M23_peptidase"/>
    <property type="match status" value="1"/>
</dbReference>
<dbReference type="Pfam" id="PF24568">
    <property type="entry name" value="CC_PcsB"/>
    <property type="match status" value="1"/>
</dbReference>
<evidence type="ECO:0000259" key="6">
    <source>
        <dbReference type="Pfam" id="PF24568"/>
    </source>
</evidence>
<protein>
    <submittedName>
        <fullName evidence="7">Peptidoglycan DD-metalloendopeptidase family protein</fullName>
    </submittedName>
</protein>
<dbReference type="AlphaFoldDB" id="A0A940WT84"/>
<dbReference type="SUPFAM" id="SSF51261">
    <property type="entry name" value="Duplicated hybrid motif"/>
    <property type="match status" value="1"/>
</dbReference>
<dbReference type="InterPro" id="IPR050570">
    <property type="entry name" value="Cell_wall_metabolism_enzyme"/>
</dbReference>
<keyword evidence="8" id="KW-1185">Reference proteome</keyword>
<evidence type="ECO:0000256" key="1">
    <source>
        <dbReference type="ARBA" id="ARBA00022729"/>
    </source>
</evidence>
<dbReference type="RefSeq" id="WP_210595579.1">
    <property type="nucleotide sequence ID" value="NZ_JAGKSQ010000001.1"/>
</dbReference>
<dbReference type="InterPro" id="IPR011055">
    <property type="entry name" value="Dup_hybrid_motif"/>
</dbReference>
<dbReference type="PANTHER" id="PTHR21666">
    <property type="entry name" value="PEPTIDASE-RELATED"/>
    <property type="match status" value="1"/>
</dbReference>
<feature type="chain" id="PRO_5039476071" evidence="4">
    <location>
        <begin position="21"/>
        <end position="428"/>
    </location>
</feature>
<name>A0A940WT84_9BACI</name>
<dbReference type="SUPFAM" id="SSF90257">
    <property type="entry name" value="Myosin rod fragments"/>
    <property type="match status" value="1"/>
</dbReference>
<dbReference type="Gene3D" id="2.70.70.10">
    <property type="entry name" value="Glucose Permease (Domain IIA)"/>
    <property type="match status" value="1"/>
</dbReference>
<dbReference type="InterPro" id="IPR057309">
    <property type="entry name" value="PcsB_CC"/>
</dbReference>
<feature type="signal peptide" evidence="4">
    <location>
        <begin position="1"/>
        <end position="20"/>
    </location>
</feature>
<proteinExistence type="predicted"/>
<feature type="compositionally biased region" description="Basic and acidic residues" evidence="3">
    <location>
        <begin position="259"/>
        <end position="269"/>
    </location>
</feature>
<feature type="domain" description="Peptidoglycan hydrolase PcsB coiled-coil" evidence="6">
    <location>
        <begin position="109"/>
        <end position="180"/>
    </location>
</feature>
<evidence type="ECO:0000256" key="4">
    <source>
        <dbReference type="SAM" id="SignalP"/>
    </source>
</evidence>
<evidence type="ECO:0000259" key="5">
    <source>
        <dbReference type="Pfam" id="PF01551"/>
    </source>
</evidence>
<dbReference type="Gene3D" id="6.10.250.3150">
    <property type="match status" value="1"/>
</dbReference>
<keyword evidence="2" id="KW-0175">Coiled coil</keyword>
<evidence type="ECO:0000313" key="7">
    <source>
        <dbReference type="EMBL" id="MBP3950002.1"/>
    </source>
</evidence>
<dbReference type="GO" id="GO:0004222">
    <property type="term" value="F:metalloendopeptidase activity"/>
    <property type="evidence" value="ECO:0007669"/>
    <property type="project" value="TreeGrafter"/>
</dbReference>